<feature type="region of interest" description="Disordered" evidence="1">
    <location>
        <begin position="242"/>
        <end position="273"/>
    </location>
</feature>
<feature type="compositionally biased region" description="Acidic residues" evidence="1">
    <location>
        <begin position="183"/>
        <end position="210"/>
    </location>
</feature>
<evidence type="ECO:0000313" key="3">
    <source>
        <dbReference type="EMBL" id="LAA09427.1"/>
    </source>
</evidence>
<accession>A0A2L2YN52</accession>
<feature type="region of interest" description="Disordered" evidence="1">
    <location>
        <begin position="179"/>
        <end position="221"/>
    </location>
</feature>
<evidence type="ECO:0000259" key="2">
    <source>
        <dbReference type="Pfam" id="PF09747"/>
    </source>
</evidence>
<reference evidence="3" key="1">
    <citation type="journal article" date="2016" name="Mol. Ecol. Resour.">
        <title>Evaluation of the impact of RNA preservation methods of spiders for de novo transcriptome assembly.</title>
        <authorList>
            <person name="Kono N."/>
            <person name="Nakamura H."/>
            <person name="Ito Y."/>
            <person name="Tomita M."/>
            <person name="Arakawa K."/>
        </authorList>
    </citation>
    <scope>NUCLEOTIDE SEQUENCE</scope>
    <source>
        <tissue evidence="3">Whole body</tissue>
    </source>
</reference>
<organism evidence="3">
    <name type="scientific">Parasteatoda tepidariorum</name>
    <name type="common">Common house spider</name>
    <name type="synonym">Achaearanea tepidariorum</name>
    <dbReference type="NCBI Taxonomy" id="114398"/>
    <lineage>
        <taxon>Eukaryota</taxon>
        <taxon>Metazoa</taxon>
        <taxon>Ecdysozoa</taxon>
        <taxon>Arthropoda</taxon>
        <taxon>Chelicerata</taxon>
        <taxon>Arachnida</taxon>
        <taxon>Araneae</taxon>
        <taxon>Araneomorphae</taxon>
        <taxon>Entelegynae</taxon>
        <taxon>Araneoidea</taxon>
        <taxon>Theridiidae</taxon>
        <taxon>Parasteatoda</taxon>
    </lineage>
</organism>
<name>A0A2L2YN52_PARTP</name>
<dbReference type="PANTHER" id="PTHR31840:SF1">
    <property type="entry name" value="COILED-COIL DOMAIN-CONTAINING PROTEIN 97"/>
    <property type="match status" value="1"/>
</dbReference>
<sequence length="273" mass="33025">MELAVNEEEDEESRSRMKERILDCVAHSNGFFKSQQIGDSDLTFAEKREIASDVLHHNMPLFLQRYWKYVNVEDIDYFNSYQDYEAKFYIQEILRNNNVRSSKARIRNRRYEALKKLVDESSYFSDAEMKKRNPFLYEQLIGQYLTENERIKEYRKLHENDRFSNFLMGQFERNVENRLYDEQKEEDDAEEEDDDDTEESENESELEDDVPPTRNVTKQEQSLLRREFTNIMYEHFLAGKDQEFDYSSVDNNDDYDSVDQRNIDEEEKYFDGD</sequence>
<dbReference type="Pfam" id="PF09747">
    <property type="entry name" value="CCD97-like_C"/>
    <property type="match status" value="1"/>
</dbReference>
<proteinExistence type="evidence at transcript level"/>
<evidence type="ECO:0000256" key="1">
    <source>
        <dbReference type="SAM" id="MobiDB-lite"/>
    </source>
</evidence>
<dbReference type="EMBL" id="IAAA01032982">
    <property type="protein sequence ID" value="LAA09424.1"/>
    <property type="molecule type" value="mRNA"/>
</dbReference>
<dbReference type="EMBL" id="IAAA01032983">
    <property type="protein sequence ID" value="LAA09427.1"/>
    <property type="molecule type" value="mRNA"/>
</dbReference>
<dbReference type="InterPro" id="IPR018613">
    <property type="entry name" value="Ccdc97-like"/>
</dbReference>
<feature type="compositionally biased region" description="Basic and acidic residues" evidence="1">
    <location>
        <begin position="258"/>
        <end position="273"/>
    </location>
</feature>
<dbReference type="AlphaFoldDB" id="A0A2L2YN52"/>
<feature type="domain" description="CCD97-like C-terminal" evidence="2">
    <location>
        <begin position="108"/>
        <end position="273"/>
    </location>
</feature>
<dbReference type="PANTHER" id="PTHR31840">
    <property type="entry name" value="COILED-COIL DOMAIN-CONTAINING PROTEIN 97"/>
    <property type="match status" value="1"/>
</dbReference>
<protein>
    <submittedName>
        <fullName evidence="3">Coiled-coil domain-containing protein 97</fullName>
    </submittedName>
</protein>
<dbReference type="InterPro" id="IPR040233">
    <property type="entry name" value="CCD97-like_C"/>
</dbReference>
<dbReference type="OrthoDB" id="333176at2759"/>